<evidence type="ECO:0000256" key="14">
    <source>
        <dbReference type="RuleBase" id="RU003357"/>
    </source>
</evidence>
<dbReference type="CDD" id="cd01347">
    <property type="entry name" value="ligand_gated_channel"/>
    <property type="match status" value="1"/>
</dbReference>
<evidence type="ECO:0000256" key="3">
    <source>
        <dbReference type="ARBA" id="ARBA00022452"/>
    </source>
</evidence>
<dbReference type="Pfam" id="PF00593">
    <property type="entry name" value="TonB_dep_Rec_b-barrel"/>
    <property type="match status" value="1"/>
</dbReference>
<comment type="subcellular location">
    <subcellularLocation>
        <location evidence="13">Cell outer membrane</location>
        <topology evidence="13">Multi-pass membrane protein</topology>
    </subcellularLocation>
</comment>
<dbReference type="AlphaFoldDB" id="A0A975XW03"/>
<keyword evidence="9 14" id="KW-0798">TonB box</keyword>
<dbReference type="KEGG" id="aiq:Azoinq_07335"/>
<keyword evidence="3 13" id="KW-1134">Transmembrane beta strand</keyword>
<feature type="domain" description="TonB-dependent receptor-like beta-barrel" evidence="15">
    <location>
        <begin position="242"/>
        <end position="673"/>
    </location>
</feature>
<evidence type="ECO:0000256" key="10">
    <source>
        <dbReference type="ARBA" id="ARBA00023136"/>
    </source>
</evidence>
<keyword evidence="4" id="KW-0410">Iron transport</keyword>
<evidence type="ECO:0000256" key="1">
    <source>
        <dbReference type="ARBA" id="ARBA00009810"/>
    </source>
</evidence>
<evidence type="ECO:0000256" key="9">
    <source>
        <dbReference type="ARBA" id="ARBA00023077"/>
    </source>
</evidence>
<evidence type="ECO:0000256" key="4">
    <source>
        <dbReference type="ARBA" id="ARBA00022496"/>
    </source>
</evidence>
<keyword evidence="18" id="KW-1185">Reference proteome</keyword>
<keyword evidence="6" id="KW-0732">Signal</keyword>
<dbReference type="GO" id="GO:0015344">
    <property type="term" value="F:siderophore uptake transmembrane transporter activity"/>
    <property type="evidence" value="ECO:0007669"/>
    <property type="project" value="TreeGrafter"/>
</dbReference>
<evidence type="ECO:0000256" key="8">
    <source>
        <dbReference type="ARBA" id="ARBA00023065"/>
    </source>
</evidence>
<keyword evidence="8" id="KW-0406">Ion transport</keyword>
<keyword evidence="2 13" id="KW-0813">Transport</keyword>
<accession>A0A975XW03</accession>
<evidence type="ECO:0000256" key="2">
    <source>
        <dbReference type="ARBA" id="ARBA00022448"/>
    </source>
</evidence>
<dbReference type="Proteomes" id="UP000683428">
    <property type="component" value="Chromosome"/>
</dbReference>
<reference evidence="17" key="1">
    <citation type="submission" date="2020-11" db="EMBL/GenBank/DDBJ databases">
        <title>Azospira inquinata sp. nov.</title>
        <authorList>
            <person name="Moe W.M."/>
            <person name="Mikes M.C."/>
        </authorList>
    </citation>
    <scope>NUCLEOTIDE SEQUENCE</scope>
    <source>
        <strain evidence="17">Azo-3</strain>
    </source>
</reference>
<comment type="similarity">
    <text evidence="1 13 14">Belongs to the TonB-dependent receptor family.</text>
</comment>
<organism evidence="17 18">
    <name type="scientific">Azospira inquinata</name>
    <dbReference type="NCBI Taxonomy" id="2785627"/>
    <lineage>
        <taxon>Bacteria</taxon>
        <taxon>Pseudomonadati</taxon>
        <taxon>Pseudomonadota</taxon>
        <taxon>Betaproteobacteria</taxon>
        <taxon>Rhodocyclales</taxon>
        <taxon>Rhodocyclaceae</taxon>
        <taxon>Azospira</taxon>
    </lineage>
</organism>
<gene>
    <name evidence="17" type="ORF">Azoinq_07335</name>
</gene>
<protein>
    <submittedName>
        <fullName evidence="17">TonB-dependent siderophore receptor</fullName>
    </submittedName>
</protein>
<feature type="domain" description="TonB-dependent receptor plug" evidence="16">
    <location>
        <begin position="66"/>
        <end position="164"/>
    </location>
</feature>
<evidence type="ECO:0000256" key="6">
    <source>
        <dbReference type="ARBA" id="ARBA00022729"/>
    </source>
</evidence>
<keyword evidence="10 13" id="KW-0472">Membrane</keyword>
<dbReference type="RefSeq" id="WP_216178456.1">
    <property type="nucleotide sequence ID" value="NZ_CP064782.1"/>
</dbReference>
<evidence type="ECO:0000256" key="13">
    <source>
        <dbReference type="PROSITE-ProRule" id="PRU01360"/>
    </source>
</evidence>
<dbReference type="InterPro" id="IPR010105">
    <property type="entry name" value="TonB_sidphr_rcpt"/>
</dbReference>
<dbReference type="PROSITE" id="PS52016">
    <property type="entry name" value="TONB_DEPENDENT_REC_3"/>
    <property type="match status" value="1"/>
</dbReference>
<proteinExistence type="inferred from homology"/>
<sequence>MGSGKRGLAGGLVAMAVGGLAWGADGVPTLGEVEVRGTPLDSATTEGSGSYTSPAVTVAGKEAVPRREIPNSVSVVTRQQMDDQAMVTVTDALQYTTGVTAIPNDPSQAQFSARGYALGVMYDGMPAYSSLSGYQQFDLAIYDRVEVWRGPAGLLQGSDDPAGVVNLVRKKARSEFAANATLSTGSWNDNRADLDVTGPLNQDRSLRGRVVLSGESKDFFYDRAHDNRWLSYGELEYDLSSRTTLSLSNTIQVDKGPSWSGLPASTTGSFLDVSRSTNAYPSWSSMYWRTEENVLAMEHHFDNQWVGKISLSQRDQRQDFFDAYPSSGVNPATDTLSYARRHFQYDYHRQGVDAYLTGPFQWLGRQHRALLGFNYDKFSYTYRGFKAAGLNGIPWGDPQAVTQPSQPYDRGGANENLEHGVFGQVRLSLADPWKLTLGARVTDFSTRSRGQSPGAVTPWQPGAQAFQHITPYGGLTYDLNRQWSLYASYSEIFMPQTAQTYQGRTLDPRIGSQYELGTKGELLDGKLNTSFAVFHIEDRNRAMDDPNHPDYSIQAGKAESKGWETEVSGSPLTGLELSAGYTNLITRLERDDSAQGQPLNNWWPRHTLKLWGNYQFSGSLQGFSAGLGLNAMSRFAGNGSSASREQGGYGVVDARLGYRFTPKSSVSLNVKNLFDRSYFARIGGSNTYNTYGEPRSVMLTWRLSL</sequence>
<evidence type="ECO:0000256" key="5">
    <source>
        <dbReference type="ARBA" id="ARBA00022692"/>
    </source>
</evidence>
<dbReference type="InterPro" id="IPR039426">
    <property type="entry name" value="TonB-dep_rcpt-like"/>
</dbReference>
<dbReference type="InterPro" id="IPR012910">
    <property type="entry name" value="Plug_dom"/>
</dbReference>
<evidence type="ECO:0000256" key="11">
    <source>
        <dbReference type="ARBA" id="ARBA00023170"/>
    </source>
</evidence>
<dbReference type="PANTHER" id="PTHR32552">
    <property type="entry name" value="FERRICHROME IRON RECEPTOR-RELATED"/>
    <property type="match status" value="1"/>
</dbReference>
<dbReference type="FunFam" id="2.170.130.10:FF:000010">
    <property type="entry name" value="Ferripyoverdine receptor"/>
    <property type="match status" value="1"/>
</dbReference>
<name>A0A975XW03_9RHOO</name>
<evidence type="ECO:0000256" key="12">
    <source>
        <dbReference type="ARBA" id="ARBA00023237"/>
    </source>
</evidence>
<keyword evidence="7" id="KW-0408">Iron</keyword>
<dbReference type="GO" id="GO:0038023">
    <property type="term" value="F:signaling receptor activity"/>
    <property type="evidence" value="ECO:0007669"/>
    <property type="project" value="InterPro"/>
</dbReference>
<keyword evidence="5 13" id="KW-0812">Transmembrane</keyword>
<evidence type="ECO:0000259" key="16">
    <source>
        <dbReference type="Pfam" id="PF07715"/>
    </source>
</evidence>
<dbReference type="PANTHER" id="PTHR32552:SF74">
    <property type="entry name" value="HYDROXAMATE SIDEROPHORE RECEPTOR FHUE"/>
    <property type="match status" value="1"/>
</dbReference>
<dbReference type="NCBIfam" id="TIGR01783">
    <property type="entry name" value="TonB-siderophor"/>
    <property type="match status" value="1"/>
</dbReference>
<evidence type="ECO:0000313" key="17">
    <source>
        <dbReference type="EMBL" id="QWT50388.1"/>
    </source>
</evidence>
<dbReference type="InterPro" id="IPR000531">
    <property type="entry name" value="Beta-barrel_TonB"/>
</dbReference>
<evidence type="ECO:0000256" key="7">
    <source>
        <dbReference type="ARBA" id="ARBA00023004"/>
    </source>
</evidence>
<evidence type="ECO:0000313" key="18">
    <source>
        <dbReference type="Proteomes" id="UP000683428"/>
    </source>
</evidence>
<dbReference type="Pfam" id="PF07715">
    <property type="entry name" value="Plug"/>
    <property type="match status" value="1"/>
</dbReference>
<keyword evidence="11 17" id="KW-0675">Receptor</keyword>
<dbReference type="EMBL" id="CP064782">
    <property type="protein sequence ID" value="QWT50388.1"/>
    <property type="molecule type" value="Genomic_DNA"/>
</dbReference>
<dbReference type="GO" id="GO:0015891">
    <property type="term" value="P:siderophore transport"/>
    <property type="evidence" value="ECO:0007669"/>
    <property type="project" value="InterPro"/>
</dbReference>
<keyword evidence="12 13" id="KW-0998">Cell outer membrane</keyword>
<evidence type="ECO:0000259" key="15">
    <source>
        <dbReference type="Pfam" id="PF00593"/>
    </source>
</evidence>
<dbReference type="GO" id="GO:0009279">
    <property type="term" value="C:cell outer membrane"/>
    <property type="evidence" value="ECO:0007669"/>
    <property type="project" value="UniProtKB-SubCell"/>
</dbReference>